<reference evidence="3" key="1">
    <citation type="journal article" date="2019" name="Int. J. Syst. Evol. Microbiol.">
        <title>The Global Catalogue of Microorganisms (GCM) 10K type strain sequencing project: providing services to taxonomists for standard genome sequencing and annotation.</title>
        <authorList>
            <consortium name="The Broad Institute Genomics Platform"/>
            <consortium name="The Broad Institute Genome Sequencing Center for Infectious Disease"/>
            <person name="Wu L."/>
            <person name="Ma J."/>
        </authorList>
    </citation>
    <scope>NUCLEOTIDE SEQUENCE [LARGE SCALE GENOMIC DNA]</scope>
    <source>
        <strain evidence="3">NBRC 111756</strain>
    </source>
</reference>
<evidence type="ECO:0000313" key="3">
    <source>
        <dbReference type="Proteomes" id="UP001596422"/>
    </source>
</evidence>
<accession>A0ABW1ZVQ4</accession>
<feature type="domain" description="GAF" evidence="1">
    <location>
        <begin position="2"/>
        <end position="76"/>
    </location>
</feature>
<evidence type="ECO:0000313" key="2">
    <source>
        <dbReference type="EMBL" id="MFC6669277.1"/>
    </source>
</evidence>
<dbReference type="InterPro" id="IPR029016">
    <property type="entry name" value="GAF-like_dom_sf"/>
</dbReference>
<evidence type="ECO:0000259" key="1">
    <source>
        <dbReference type="Pfam" id="PF01590"/>
    </source>
</evidence>
<name>A0ABW1ZVQ4_9GAMM</name>
<organism evidence="2 3">
    <name type="scientific">Marinobacterium aestuariivivens</name>
    <dbReference type="NCBI Taxonomy" id="1698799"/>
    <lineage>
        <taxon>Bacteria</taxon>
        <taxon>Pseudomonadati</taxon>
        <taxon>Pseudomonadota</taxon>
        <taxon>Gammaproteobacteria</taxon>
        <taxon>Oceanospirillales</taxon>
        <taxon>Oceanospirillaceae</taxon>
        <taxon>Marinobacterium</taxon>
    </lineage>
</organism>
<dbReference type="Proteomes" id="UP001596422">
    <property type="component" value="Unassembled WGS sequence"/>
</dbReference>
<comment type="caution">
    <text evidence="2">The sequence shown here is derived from an EMBL/GenBank/DDBJ whole genome shotgun (WGS) entry which is preliminary data.</text>
</comment>
<protein>
    <submittedName>
        <fullName evidence="2">GAF domain-containing protein</fullName>
    </submittedName>
</protein>
<dbReference type="Pfam" id="PF01590">
    <property type="entry name" value="GAF"/>
    <property type="match status" value="1"/>
</dbReference>
<gene>
    <name evidence="2" type="ORF">ACFQDL_03560</name>
</gene>
<dbReference type="RefSeq" id="WP_379907849.1">
    <property type="nucleotide sequence ID" value="NZ_JBHSWE010000001.1"/>
</dbReference>
<dbReference type="EMBL" id="JBHSWE010000001">
    <property type="protein sequence ID" value="MFC6669277.1"/>
    <property type="molecule type" value="Genomic_DNA"/>
</dbReference>
<dbReference type="Gene3D" id="3.30.450.40">
    <property type="match status" value="1"/>
</dbReference>
<dbReference type="InterPro" id="IPR003018">
    <property type="entry name" value="GAF"/>
</dbReference>
<keyword evidence="3" id="KW-1185">Reference proteome</keyword>
<sequence length="183" mass="20265">MGTNAIGTALASAEPIQLYGAEHFCAGIKRYTCSADVIRDPHDGRVLGVLDLSGRTYSYQRHSLDFAIQAARLIEANLVAGYFRCREQVIEGSREAFRSWQSDGVLAFDRRGRLVKASSLAHRALKALGADLALTPQTRLPALDLDAEEVSVSMPPWLSQCRRLPIRLRQRQVGTLVVLPLRH</sequence>
<proteinExistence type="predicted"/>